<evidence type="ECO:0000313" key="4">
    <source>
        <dbReference type="Proteomes" id="UP001458880"/>
    </source>
</evidence>
<gene>
    <name evidence="3" type="ORF">QE152_g32040</name>
</gene>
<dbReference type="InterPro" id="IPR050328">
    <property type="entry name" value="Dev_Immune_Receptor"/>
</dbReference>
<dbReference type="PANTHER" id="PTHR24373:SF393">
    <property type="entry name" value="PROTEIN SLIT-LIKE PROTEIN"/>
    <property type="match status" value="1"/>
</dbReference>
<dbReference type="Pfam" id="PF13855">
    <property type="entry name" value="LRR_8"/>
    <property type="match status" value="1"/>
</dbReference>
<evidence type="ECO:0000256" key="1">
    <source>
        <dbReference type="ARBA" id="ARBA00022729"/>
    </source>
</evidence>
<sequence length="252" mass="29108">MRGADCFNSSHERIPQCLRSDIEVIDLSWNRIRKIVEDDLKRYKSLKILYLDENMIMNVDENAFTSMTSLEILDMSWNSYNQNTNILEDIERLKPITSPLQYLELAFDDLNELPDLGVLPTLFYFNITGNANVKFNSSKFAGICNLKALNNNDTTASFDDPCECWSLEKWLEGRGVEFQSFSCKAKIDSCNRPIAQTDIQIYEDCIKNYEELVMKARMLTIVLPICVLVIVISYLFCITYTLNQKKKCSCTM</sequence>
<evidence type="ECO:0000256" key="2">
    <source>
        <dbReference type="SAM" id="Phobius"/>
    </source>
</evidence>
<keyword evidence="2" id="KW-0472">Membrane</keyword>
<comment type="caution">
    <text evidence="3">The sequence shown here is derived from an EMBL/GenBank/DDBJ whole genome shotgun (WGS) entry which is preliminary data.</text>
</comment>
<reference evidence="3 4" key="1">
    <citation type="journal article" date="2024" name="BMC Genomics">
        <title>De novo assembly and annotation of Popillia japonica's genome with initial clues to its potential as an invasive pest.</title>
        <authorList>
            <person name="Cucini C."/>
            <person name="Boschi S."/>
            <person name="Funari R."/>
            <person name="Cardaioli E."/>
            <person name="Iannotti N."/>
            <person name="Marturano G."/>
            <person name="Paoli F."/>
            <person name="Bruttini M."/>
            <person name="Carapelli A."/>
            <person name="Frati F."/>
            <person name="Nardi F."/>
        </authorList>
    </citation>
    <scope>NUCLEOTIDE SEQUENCE [LARGE SCALE GENOMIC DNA]</scope>
    <source>
        <strain evidence="3">DMR45628</strain>
    </source>
</reference>
<dbReference type="InterPro" id="IPR032675">
    <property type="entry name" value="LRR_dom_sf"/>
</dbReference>
<dbReference type="SUPFAM" id="SSF52058">
    <property type="entry name" value="L domain-like"/>
    <property type="match status" value="1"/>
</dbReference>
<dbReference type="AlphaFoldDB" id="A0AAW1J0F7"/>
<keyword evidence="2" id="KW-0812">Transmembrane</keyword>
<dbReference type="EMBL" id="JASPKY010000458">
    <property type="protein sequence ID" value="KAK9696230.1"/>
    <property type="molecule type" value="Genomic_DNA"/>
</dbReference>
<accession>A0AAW1J0F7</accession>
<name>A0AAW1J0F7_POPJA</name>
<keyword evidence="4" id="KW-1185">Reference proteome</keyword>
<protein>
    <submittedName>
        <fullName evidence="3">Leucine rich repeat</fullName>
    </submittedName>
</protein>
<feature type="transmembrane region" description="Helical" evidence="2">
    <location>
        <begin position="218"/>
        <end position="242"/>
    </location>
</feature>
<keyword evidence="1" id="KW-0732">Signal</keyword>
<dbReference type="InterPro" id="IPR001611">
    <property type="entry name" value="Leu-rich_rpt"/>
</dbReference>
<keyword evidence="2" id="KW-1133">Transmembrane helix</keyword>
<dbReference type="Proteomes" id="UP001458880">
    <property type="component" value="Unassembled WGS sequence"/>
</dbReference>
<proteinExistence type="predicted"/>
<dbReference type="PANTHER" id="PTHR24373">
    <property type="entry name" value="SLIT RELATED LEUCINE-RICH REPEAT NEURONAL PROTEIN"/>
    <property type="match status" value="1"/>
</dbReference>
<dbReference type="Gene3D" id="3.80.10.10">
    <property type="entry name" value="Ribonuclease Inhibitor"/>
    <property type="match status" value="1"/>
</dbReference>
<organism evidence="3 4">
    <name type="scientific">Popillia japonica</name>
    <name type="common">Japanese beetle</name>
    <dbReference type="NCBI Taxonomy" id="7064"/>
    <lineage>
        <taxon>Eukaryota</taxon>
        <taxon>Metazoa</taxon>
        <taxon>Ecdysozoa</taxon>
        <taxon>Arthropoda</taxon>
        <taxon>Hexapoda</taxon>
        <taxon>Insecta</taxon>
        <taxon>Pterygota</taxon>
        <taxon>Neoptera</taxon>
        <taxon>Endopterygota</taxon>
        <taxon>Coleoptera</taxon>
        <taxon>Polyphaga</taxon>
        <taxon>Scarabaeiformia</taxon>
        <taxon>Scarabaeidae</taxon>
        <taxon>Rutelinae</taxon>
        <taxon>Popillia</taxon>
    </lineage>
</organism>
<evidence type="ECO:0000313" key="3">
    <source>
        <dbReference type="EMBL" id="KAK9696230.1"/>
    </source>
</evidence>